<evidence type="ECO:0000313" key="2">
    <source>
        <dbReference type="EMBL" id="MPC20139.1"/>
    </source>
</evidence>
<gene>
    <name evidence="2" type="ORF">E2C01_013071</name>
</gene>
<evidence type="ECO:0000313" key="3">
    <source>
        <dbReference type="Proteomes" id="UP000324222"/>
    </source>
</evidence>
<feature type="compositionally biased region" description="Polar residues" evidence="1">
    <location>
        <begin position="1"/>
        <end position="23"/>
    </location>
</feature>
<proteinExistence type="predicted"/>
<name>A0A5B7DG37_PORTR</name>
<reference evidence="2 3" key="1">
    <citation type="submission" date="2019-05" db="EMBL/GenBank/DDBJ databases">
        <title>Another draft genome of Portunus trituberculatus and its Hox gene families provides insights of decapod evolution.</title>
        <authorList>
            <person name="Jeong J.-H."/>
            <person name="Song I."/>
            <person name="Kim S."/>
            <person name="Choi T."/>
            <person name="Kim D."/>
            <person name="Ryu S."/>
            <person name="Kim W."/>
        </authorList>
    </citation>
    <scope>NUCLEOTIDE SEQUENCE [LARGE SCALE GENOMIC DNA]</scope>
    <source>
        <tissue evidence="2">Muscle</tissue>
    </source>
</reference>
<comment type="caution">
    <text evidence="2">The sequence shown here is derived from an EMBL/GenBank/DDBJ whole genome shotgun (WGS) entry which is preliminary data.</text>
</comment>
<keyword evidence="3" id="KW-1185">Reference proteome</keyword>
<organism evidence="2 3">
    <name type="scientific">Portunus trituberculatus</name>
    <name type="common">Swimming crab</name>
    <name type="synonym">Neptunus trituberculatus</name>
    <dbReference type="NCBI Taxonomy" id="210409"/>
    <lineage>
        <taxon>Eukaryota</taxon>
        <taxon>Metazoa</taxon>
        <taxon>Ecdysozoa</taxon>
        <taxon>Arthropoda</taxon>
        <taxon>Crustacea</taxon>
        <taxon>Multicrustacea</taxon>
        <taxon>Malacostraca</taxon>
        <taxon>Eumalacostraca</taxon>
        <taxon>Eucarida</taxon>
        <taxon>Decapoda</taxon>
        <taxon>Pleocyemata</taxon>
        <taxon>Brachyura</taxon>
        <taxon>Eubrachyura</taxon>
        <taxon>Portunoidea</taxon>
        <taxon>Portunidae</taxon>
        <taxon>Portuninae</taxon>
        <taxon>Portunus</taxon>
    </lineage>
</organism>
<dbReference type="EMBL" id="VSRR010000840">
    <property type="protein sequence ID" value="MPC20139.1"/>
    <property type="molecule type" value="Genomic_DNA"/>
</dbReference>
<dbReference type="Proteomes" id="UP000324222">
    <property type="component" value="Unassembled WGS sequence"/>
</dbReference>
<accession>A0A5B7DG37</accession>
<sequence length="60" mass="6259">MNNKNTSSWLEKSSAGSDCTQYSPEEAGVAPRAGWSLTCSSGGEVPHKVADASQALSCLR</sequence>
<evidence type="ECO:0000256" key="1">
    <source>
        <dbReference type="SAM" id="MobiDB-lite"/>
    </source>
</evidence>
<dbReference type="AlphaFoldDB" id="A0A5B7DG37"/>
<protein>
    <submittedName>
        <fullName evidence="2">Uncharacterized protein</fullName>
    </submittedName>
</protein>
<feature type="region of interest" description="Disordered" evidence="1">
    <location>
        <begin position="1"/>
        <end position="35"/>
    </location>
</feature>